<dbReference type="KEGG" id="tvl:FAZ95_35630"/>
<dbReference type="EMBL" id="CP040078">
    <property type="protein sequence ID" value="QCP54297.1"/>
    <property type="molecule type" value="Genomic_DNA"/>
</dbReference>
<dbReference type="InterPro" id="IPR005828">
    <property type="entry name" value="MFS_sugar_transport-like"/>
</dbReference>
<organism evidence="9 10">
    <name type="scientific">Trinickia violacea</name>
    <dbReference type="NCBI Taxonomy" id="2571746"/>
    <lineage>
        <taxon>Bacteria</taxon>
        <taxon>Pseudomonadati</taxon>
        <taxon>Pseudomonadota</taxon>
        <taxon>Betaproteobacteria</taxon>
        <taxon>Burkholderiales</taxon>
        <taxon>Burkholderiaceae</taxon>
        <taxon>Trinickia</taxon>
    </lineage>
</organism>
<dbReference type="CDD" id="cd17316">
    <property type="entry name" value="MFS_SV2_like"/>
    <property type="match status" value="1"/>
</dbReference>
<evidence type="ECO:0000256" key="5">
    <source>
        <dbReference type="ARBA" id="ARBA00022989"/>
    </source>
</evidence>
<feature type="transmembrane region" description="Helical" evidence="7">
    <location>
        <begin position="313"/>
        <end position="330"/>
    </location>
</feature>
<dbReference type="PROSITE" id="PS00217">
    <property type="entry name" value="SUGAR_TRANSPORT_2"/>
    <property type="match status" value="1"/>
</dbReference>
<dbReference type="Gene3D" id="1.20.1250.20">
    <property type="entry name" value="MFS general substrate transporter like domains"/>
    <property type="match status" value="1"/>
</dbReference>
<dbReference type="GO" id="GO:0022857">
    <property type="term" value="F:transmembrane transporter activity"/>
    <property type="evidence" value="ECO:0007669"/>
    <property type="project" value="InterPro"/>
</dbReference>
<feature type="transmembrane region" description="Helical" evidence="7">
    <location>
        <begin position="138"/>
        <end position="156"/>
    </location>
</feature>
<evidence type="ECO:0000256" key="1">
    <source>
        <dbReference type="ARBA" id="ARBA00004141"/>
    </source>
</evidence>
<dbReference type="PANTHER" id="PTHR23511">
    <property type="entry name" value="SYNAPTIC VESICLE GLYCOPROTEIN 2"/>
    <property type="match status" value="1"/>
</dbReference>
<evidence type="ECO:0000259" key="8">
    <source>
        <dbReference type="PROSITE" id="PS50850"/>
    </source>
</evidence>
<dbReference type="InterPro" id="IPR020846">
    <property type="entry name" value="MFS_dom"/>
</dbReference>
<feature type="transmembrane region" description="Helical" evidence="7">
    <location>
        <begin position="168"/>
        <end position="186"/>
    </location>
</feature>
<evidence type="ECO:0000256" key="2">
    <source>
        <dbReference type="ARBA" id="ARBA00010992"/>
    </source>
</evidence>
<feature type="transmembrane region" description="Helical" evidence="7">
    <location>
        <begin position="377"/>
        <end position="394"/>
    </location>
</feature>
<evidence type="ECO:0000256" key="4">
    <source>
        <dbReference type="ARBA" id="ARBA00022692"/>
    </source>
</evidence>
<keyword evidence="5 7" id="KW-1133">Transmembrane helix</keyword>
<feature type="transmembrane region" description="Helical" evidence="7">
    <location>
        <begin position="462"/>
        <end position="482"/>
    </location>
</feature>
<feature type="transmembrane region" description="Helical" evidence="7">
    <location>
        <begin position="198"/>
        <end position="218"/>
    </location>
</feature>
<dbReference type="PROSITE" id="PS50850">
    <property type="entry name" value="MFS"/>
    <property type="match status" value="1"/>
</dbReference>
<protein>
    <submittedName>
        <fullName evidence="9">MFS transporter</fullName>
    </submittedName>
</protein>
<dbReference type="SUPFAM" id="SSF103473">
    <property type="entry name" value="MFS general substrate transporter"/>
    <property type="match status" value="1"/>
</dbReference>
<evidence type="ECO:0000256" key="3">
    <source>
        <dbReference type="ARBA" id="ARBA00022448"/>
    </source>
</evidence>
<feature type="transmembrane region" description="Helical" evidence="7">
    <location>
        <begin position="350"/>
        <end position="370"/>
    </location>
</feature>
<keyword evidence="3" id="KW-0813">Transport</keyword>
<feature type="transmembrane region" description="Helical" evidence="7">
    <location>
        <begin position="66"/>
        <end position="87"/>
    </location>
</feature>
<comment type="similarity">
    <text evidence="2">Belongs to the major facilitator superfamily. Sugar transporter (TC 2.A.1.1) family.</text>
</comment>
<gene>
    <name evidence="9" type="ORF">FAZ95_35630</name>
</gene>
<keyword evidence="4 7" id="KW-0812">Transmembrane</keyword>
<dbReference type="Pfam" id="PF00083">
    <property type="entry name" value="Sugar_tr"/>
    <property type="match status" value="1"/>
</dbReference>
<dbReference type="OrthoDB" id="3252866at2"/>
<accession>A0A4P8J0M4</accession>
<keyword evidence="6 7" id="KW-0472">Membrane</keyword>
<feature type="transmembrane region" description="Helical" evidence="7">
    <location>
        <begin position="432"/>
        <end position="456"/>
    </location>
</feature>
<evidence type="ECO:0000313" key="9">
    <source>
        <dbReference type="EMBL" id="QCP54297.1"/>
    </source>
</evidence>
<dbReference type="PANTHER" id="PTHR23511:SF34">
    <property type="entry name" value="SYNAPTIC VESICLE GLYCOPROTEIN 2"/>
    <property type="match status" value="1"/>
</dbReference>
<keyword evidence="10" id="KW-1185">Reference proteome</keyword>
<feature type="domain" description="Major facilitator superfamily (MFS) profile" evidence="8">
    <location>
        <begin position="65"/>
        <end position="490"/>
    </location>
</feature>
<proteinExistence type="inferred from homology"/>
<reference evidence="9 10" key="1">
    <citation type="submission" date="2019-05" db="EMBL/GenBank/DDBJ databases">
        <title>Burkholderia sp. DHOD12, isolated from subtropical forest soil.</title>
        <authorList>
            <person name="Gao Z.-H."/>
            <person name="Qiu L.-H."/>
        </authorList>
    </citation>
    <scope>NUCLEOTIDE SEQUENCE [LARGE SCALE GENOMIC DNA]</scope>
    <source>
        <strain evidence="9 10">DHOD12</strain>
    </source>
</reference>
<dbReference type="InterPro" id="IPR036259">
    <property type="entry name" value="MFS_trans_sf"/>
</dbReference>
<feature type="transmembrane region" description="Helical" evidence="7">
    <location>
        <begin position="230"/>
        <end position="247"/>
    </location>
</feature>
<comment type="subcellular location">
    <subcellularLocation>
        <location evidence="1">Membrane</location>
        <topology evidence="1">Multi-pass membrane protein</topology>
    </subcellularLocation>
</comment>
<evidence type="ECO:0000256" key="6">
    <source>
        <dbReference type="ARBA" id="ARBA00023136"/>
    </source>
</evidence>
<name>A0A4P8J0M4_9BURK</name>
<dbReference type="Proteomes" id="UP000298656">
    <property type="component" value="Chromosome 2"/>
</dbReference>
<dbReference type="InterPro" id="IPR005829">
    <property type="entry name" value="Sugar_transporter_CS"/>
</dbReference>
<evidence type="ECO:0000256" key="7">
    <source>
        <dbReference type="SAM" id="Phobius"/>
    </source>
</evidence>
<feature type="transmembrane region" description="Helical" evidence="7">
    <location>
        <begin position="400"/>
        <end position="420"/>
    </location>
</feature>
<sequence length="499" mass="54020">MTPSDKAIASPDAVARAASAHAADPRHVNGSAGCGPQSAASDALSAGSISARLDRLPATRTIWKQVALLSLGFFFELYDLLYTGYVAPGLVRSGLLTPTTHGLFGTTGIASFIAALFAGLFVGTIACGFLADRFGRRAIFTWSLLWYVAANVVMAFQHSAAGLNTWRFLAGVGIGVELVTIGTYISELVPKHIRGRAFACEQAVGFTAVPVVAFLSWWLVPRAPFGIDGWRWVVLTGAHGAVFVWWIRRHLPESPRWLAQKGRLEEADRVMTKLERAVEAECGKPLPRPAMAQPVPVHGRFADMWVPPYRRRTIMLIVFNVFQTIGYFGFANWVPTLLIKQGITVTTSLMYSSIIAVAAPLGPMIGLYIGDRFERKSVIVAMAGVNVACGLWFSQAASTVLLVSLGVCLTLAGNIISYSYHAYQTELFPTSIRARAVGFVYSWSRFSAIFTAFIIAGVLRDFGVTGVFVFIASAMAIVMIAIGTLGPRTRDVALEEISQ</sequence>
<dbReference type="GO" id="GO:0016020">
    <property type="term" value="C:membrane"/>
    <property type="evidence" value="ECO:0007669"/>
    <property type="project" value="UniProtKB-SubCell"/>
</dbReference>
<evidence type="ECO:0000313" key="10">
    <source>
        <dbReference type="Proteomes" id="UP000298656"/>
    </source>
</evidence>
<feature type="transmembrane region" description="Helical" evidence="7">
    <location>
        <begin position="107"/>
        <end position="131"/>
    </location>
</feature>
<dbReference type="AlphaFoldDB" id="A0A4P8J0M4"/>